<dbReference type="Gene3D" id="2.130.10.10">
    <property type="entry name" value="YVTN repeat-like/Quinoprotein amine dehydrogenase"/>
    <property type="match status" value="1"/>
</dbReference>
<proteinExistence type="predicted"/>
<dbReference type="GO" id="GO:0005868">
    <property type="term" value="C:cytoplasmic dynein complex"/>
    <property type="evidence" value="ECO:0007669"/>
    <property type="project" value="TreeGrafter"/>
</dbReference>
<evidence type="ECO:0000256" key="1">
    <source>
        <dbReference type="ARBA" id="ARBA00022490"/>
    </source>
</evidence>
<evidence type="ECO:0000313" key="5">
    <source>
        <dbReference type="Proteomes" id="UP000243052"/>
    </source>
</evidence>
<dbReference type="GO" id="GO:0045503">
    <property type="term" value="F:dynein light chain binding"/>
    <property type="evidence" value="ECO:0007669"/>
    <property type="project" value="TreeGrafter"/>
</dbReference>
<dbReference type="EMBL" id="CP014245">
    <property type="protein sequence ID" value="AMD20942.1"/>
    <property type="molecule type" value="Genomic_DNA"/>
</dbReference>
<dbReference type="InterPro" id="IPR036322">
    <property type="entry name" value="WD40_repeat_dom_sf"/>
</dbReference>
<dbReference type="InterPro" id="IPR015943">
    <property type="entry name" value="WD40/YVTN_repeat-like_dom_sf"/>
</dbReference>
<dbReference type="InterPro" id="IPR050687">
    <property type="entry name" value="Dynein_IC"/>
</dbReference>
<evidence type="ECO:0000256" key="3">
    <source>
        <dbReference type="ARBA" id="ARBA00022737"/>
    </source>
</evidence>
<dbReference type="GeneID" id="28724213"/>
<reference evidence="4 5" key="1">
    <citation type="submission" date="2016-01" db="EMBL/GenBank/DDBJ databases">
        <title>Genome sequence of the yeast Holleya sinecauda.</title>
        <authorList>
            <person name="Dietrich F.S."/>
        </authorList>
    </citation>
    <scope>NUCLEOTIDE SEQUENCE [LARGE SCALE GENOMIC DNA]</scope>
    <source>
        <strain evidence="4 5">ATCC 58844</strain>
    </source>
</reference>
<accession>A0A109UZ82</accession>
<dbReference type="STRING" id="45286.A0A109UZ82"/>
<name>A0A109UZ82_9SACH</name>
<keyword evidence="2" id="KW-0853">WD repeat</keyword>
<keyword evidence="5" id="KW-1185">Reference proteome</keyword>
<dbReference type="GO" id="GO:0010970">
    <property type="term" value="P:transport along microtubule"/>
    <property type="evidence" value="ECO:0007669"/>
    <property type="project" value="TreeGrafter"/>
</dbReference>
<sequence length="626" mass="70386">MEDRLQQLDAMKRKLQELRERRPIVVSAISSPVSMDTKKRITSNDDFVSHLLNNIQTPKNSQDTGSVDLISVGVQTDNMVEGEEIKETLEQHGITNTTTITYEKAVQTDDIELVPLYAETIDRSPEPPKSSAEDAIKLEEEEELASVVNEIEYRKLKPLVITSQNISLETTTFALIEALENKRSLINAHQMEGNTFSIFSHELQLDIIQGMNPLCASIDFYQGFVLVLVHWESKVQHYNTQTACYVVSFETGEIVDTVHFQGQTLIRGEFVRVKDSKILTMLLTSYNGKTILYELRTVASKSSGKTSGPPKLERNVISRNYHNWPVYAMWQYHVRDSKVLSASTDGTIHELNLIDLKPVTDPTSWNAVKVIPWSRSELILKEPTGNLKFIEQLSRLSLYDEVTIKAICTFHNDPSSIYLGCEDGGIYKIVTEKGEGPRNIKVALDNNGFIPIAASDNEGYVSANQDNDSEFDEDLEQGPLFHVGPITALFPCKDLQGLMVSCSMDWKCVLWDVPNNIKLLTVELESAVISGELATFSAESGVHHLALLTAFEFHIYELNLTSTHTYLGSIKWSVPSAPKLVLSIPVTQSKHGYNMFSYFKLVQQHESWYAILGGEGSKLECYRIFS</sequence>
<gene>
    <name evidence="4" type="ORF">AW171_hschr52870</name>
</gene>
<keyword evidence="1" id="KW-0963">Cytoplasm</keyword>
<dbReference type="SUPFAM" id="SSF50978">
    <property type="entry name" value="WD40 repeat-like"/>
    <property type="match status" value="1"/>
</dbReference>
<organism evidence="4 5">
    <name type="scientific">Eremothecium sinecaudum</name>
    <dbReference type="NCBI Taxonomy" id="45286"/>
    <lineage>
        <taxon>Eukaryota</taxon>
        <taxon>Fungi</taxon>
        <taxon>Dikarya</taxon>
        <taxon>Ascomycota</taxon>
        <taxon>Saccharomycotina</taxon>
        <taxon>Saccharomycetes</taxon>
        <taxon>Saccharomycetales</taxon>
        <taxon>Saccharomycetaceae</taxon>
        <taxon>Eremothecium</taxon>
    </lineage>
</organism>
<dbReference type="RefSeq" id="XP_017987938.1">
    <property type="nucleotide sequence ID" value="XM_018132781.1"/>
</dbReference>
<dbReference type="PANTHER" id="PTHR12442">
    <property type="entry name" value="DYNEIN INTERMEDIATE CHAIN"/>
    <property type="match status" value="1"/>
</dbReference>
<dbReference type="OrthoDB" id="366230at2759"/>
<evidence type="ECO:0000313" key="4">
    <source>
        <dbReference type="EMBL" id="AMD20942.1"/>
    </source>
</evidence>
<protein>
    <submittedName>
        <fullName evidence="4">HEL339Cp</fullName>
    </submittedName>
</protein>
<keyword evidence="3" id="KW-0677">Repeat</keyword>
<dbReference type="GO" id="GO:0045504">
    <property type="term" value="F:dynein heavy chain binding"/>
    <property type="evidence" value="ECO:0007669"/>
    <property type="project" value="TreeGrafter"/>
</dbReference>
<dbReference type="Proteomes" id="UP000243052">
    <property type="component" value="Chromosome v"/>
</dbReference>
<evidence type="ECO:0000256" key="2">
    <source>
        <dbReference type="ARBA" id="ARBA00022574"/>
    </source>
</evidence>
<dbReference type="AlphaFoldDB" id="A0A109UZ82"/>
<dbReference type="PANTHER" id="PTHR12442:SF22">
    <property type="entry name" value="CYTOPLASMIC DYNEIN 1 INTERMEDIATE CHAIN-RELATED"/>
    <property type="match status" value="1"/>
</dbReference>